<protein>
    <submittedName>
        <fullName evidence="2">NAD-dependent epimerase/dehydratase family protein</fullName>
    </submittedName>
</protein>
<organism evidence="2 3">
    <name type="scientific">Paenibacillus paeoniae</name>
    <dbReference type="NCBI Taxonomy" id="2292705"/>
    <lineage>
        <taxon>Bacteria</taxon>
        <taxon>Bacillati</taxon>
        <taxon>Bacillota</taxon>
        <taxon>Bacilli</taxon>
        <taxon>Bacillales</taxon>
        <taxon>Paenibacillaceae</taxon>
        <taxon>Paenibacillus</taxon>
    </lineage>
</organism>
<dbReference type="InterPro" id="IPR001509">
    <property type="entry name" value="Epimerase_deHydtase"/>
</dbReference>
<dbReference type="AlphaFoldDB" id="A0A371P019"/>
<dbReference type="RefSeq" id="WP_116050168.1">
    <property type="nucleotide sequence ID" value="NZ_QUBQ01000009.1"/>
</dbReference>
<dbReference type="PANTHER" id="PTHR43245:SF58">
    <property type="entry name" value="BLL5923 PROTEIN"/>
    <property type="match status" value="1"/>
</dbReference>
<dbReference type="SUPFAM" id="SSF51735">
    <property type="entry name" value="NAD(P)-binding Rossmann-fold domains"/>
    <property type="match status" value="1"/>
</dbReference>
<comment type="caution">
    <text evidence="2">The sequence shown here is derived from an EMBL/GenBank/DDBJ whole genome shotgun (WGS) entry which is preliminary data.</text>
</comment>
<dbReference type="OrthoDB" id="9808602at2"/>
<dbReference type="PANTHER" id="PTHR43245">
    <property type="entry name" value="BIFUNCTIONAL POLYMYXIN RESISTANCE PROTEIN ARNA"/>
    <property type="match status" value="1"/>
</dbReference>
<sequence length="282" mass="32239">MKRILVTAQNSYIGNSFADWVKDDDIKIEFLSCRSDEWKKKSFSEYDVVYHVAGIAHLNEKKVNSELYYTVNRDLTIDLATKSKDEGVLQFIFLSSMSVYGLETGIINKNTIENPVSNYGKSKLQAENELIKLESDNFSVVILRPPMVYGRGCKGNYTKLSKISKKLPIFPDSINKRSMIYIDNLSELVKIIINNKSKGIFYPQNEEYVNTASMVRLISKYKSSKIYIFKVPSEIIKYLKIGSIKKIFGTLVYDMSLSEHHLSYCCVNFNDSIELTESGAEI</sequence>
<name>A0A371P019_9BACL</name>
<proteinExistence type="predicted"/>
<evidence type="ECO:0000259" key="1">
    <source>
        <dbReference type="Pfam" id="PF01370"/>
    </source>
</evidence>
<gene>
    <name evidence="2" type="ORF">DX130_25520</name>
</gene>
<dbReference type="InterPro" id="IPR050177">
    <property type="entry name" value="Lipid_A_modif_metabolic_enz"/>
</dbReference>
<dbReference type="EMBL" id="QUBQ01000009">
    <property type="protein sequence ID" value="REK69274.1"/>
    <property type="molecule type" value="Genomic_DNA"/>
</dbReference>
<keyword evidence="3" id="KW-1185">Reference proteome</keyword>
<evidence type="ECO:0000313" key="3">
    <source>
        <dbReference type="Proteomes" id="UP000261905"/>
    </source>
</evidence>
<dbReference type="Proteomes" id="UP000261905">
    <property type="component" value="Unassembled WGS sequence"/>
</dbReference>
<dbReference type="InterPro" id="IPR036291">
    <property type="entry name" value="NAD(P)-bd_dom_sf"/>
</dbReference>
<reference evidence="2 3" key="1">
    <citation type="submission" date="2018-08" db="EMBL/GenBank/DDBJ databases">
        <title>Paenibacillus sp. M4BSY-1, whole genome shotgun sequence.</title>
        <authorList>
            <person name="Tuo L."/>
        </authorList>
    </citation>
    <scope>NUCLEOTIDE SEQUENCE [LARGE SCALE GENOMIC DNA]</scope>
    <source>
        <strain evidence="2 3">M4BSY-1</strain>
    </source>
</reference>
<accession>A0A371P019</accession>
<dbReference type="Pfam" id="PF01370">
    <property type="entry name" value="Epimerase"/>
    <property type="match status" value="1"/>
</dbReference>
<feature type="domain" description="NAD-dependent epimerase/dehydratase" evidence="1">
    <location>
        <begin position="27"/>
        <end position="198"/>
    </location>
</feature>
<evidence type="ECO:0000313" key="2">
    <source>
        <dbReference type="EMBL" id="REK69274.1"/>
    </source>
</evidence>
<dbReference type="Gene3D" id="3.40.50.720">
    <property type="entry name" value="NAD(P)-binding Rossmann-like Domain"/>
    <property type="match status" value="1"/>
</dbReference>